<evidence type="ECO:0000256" key="1">
    <source>
        <dbReference type="SAM" id="MobiDB-lite"/>
    </source>
</evidence>
<protein>
    <submittedName>
        <fullName evidence="2">Uncharacterized protein</fullName>
    </submittedName>
</protein>
<evidence type="ECO:0000313" key="2">
    <source>
        <dbReference type="EMBL" id="KAH9421477.1"/>
    </source>
</evidence>
<name>A0ABQ8JFT3_DERPT</name>
<organism evidence="2 3">
    <name type="scientific">Dermatophagoides pteronyssinus</name>
    <name type="common">European house dust mite</name>
    <dbReference type="NCBI Taxonomy" id="6956"/>
    <lineage>
        <taxon>Eukaryota</taxon>
        <taxon>Metazoa</taxon>
        <taxon>Ecdysozoa</taxon>
        <taxon>Arthropoda</taxon>
        <taxon>Chelicerata</taxon>
        <taxon>Arachnida</taxon>
        <taxon>Acari</taxon>
        <taxon>Acariformes</taxon>
        <taxon>Sarcoptiformes</taxon>
        <taxon>Astigmata</taxon>
        <taxon>Psoroptidia</taxon>
        <taxon>Analgoidea</taxon>
        <taxon>Pyroglyphidae</taxon>
        <taxon>Dermatophagoidinae</taxon>
        <taxon>Dermatophagoides</taxon>
    </lineage>
</organism>
<reference evidence="2 3" key="1">
    <citation type="journal article" date="2018" name="J. Allergy Clin. Immunol.">
        <title>High-quality assembly of Dermatophagoides pteronyssinus genome and transcriptome reveals a wide range of novel allergens.</title>
        <authorList>
            <person name="Liu X.Y."/>
            <person name="Yang K.Y."/>
            <person name="Wang M.Q."/>
            <person name="Kwok J.S."/>
            <person name="Zeng X."/>
            <person name="Yang Z."/>
            <person name="Xiao X.J."/>
            <person name="Lau C.P."/>
            <person name="Li Y."/>
            <person name="Huang Z.M."/>
            <person name="Ba J.G."/>
            <person name="Yim A.K."/>
            <person name="Ouyang C.Y."/>
            <person name="Ngai S.M."/>
            <person name="Chan T.F."/>
            <person name="Leung E.L."/>
            <person name="Liu L."/>
            <person name="Liu Z.G."/>
            <person name="Tsui S.K."/>
        </authorList>
    </citation>
    <scope>NUCLEOTIDE SEQUENCE [LARGE SCALE GENOMIC DNA]</scope>
    <source>
        <strain evidence="2">Derp</strain>
    </source>
</reference>
<proteinExistence type="predicted"/>
<gene>
    <name evidence="2" type="ORF">DERP_012209</name>
</gene>
<dbReference type="EMBL" id="NJHN03000040">
    <property type="protein sequence ID" value="KAH9421477.1"/>
    <property type="molecule type" value="Genomic_DNA"/>
</dbReference>
<evidence type="ECO:0000313" key="3">
    <source>
        <dbReference type="Proteomes" id="UP000887458"/>
    </source>
</evidence>
<comment type="caution">
    <text evidence="2">The sequence shown here is derived from an EMBL/GenBank/DDBJ whole genome shotgun (WGS) entry which is preliminary data.</text>
</comment>
<sequence>MDLLQQLPPEQQQPNEEEEITSYTIRMLDEKKPEDIFDMIDQLTLLSTMLSEICKEFSEEFETIIGIEMERYSMDKYKQQQEEQEKVQQNS</sequence>
<dbReference type="Proteomes" id="UP000887458">
    <property type="component" value="Unassembled WGS sequence"/>
</dbReference>
<reference evidence="2 3" key="2">
    <citation type="journal article" date="2022" name="Mol. Biol. Evol.">
        <title>Comparative Genomics Reveals Insights into the Divergent Evolution of Astigmatic Mites and Household Pest Adaptations.</title>
        <authorList>
            <person name="Xiong Q."/>
            <person name="Wan A.T."/>
            <person name="Liu X."/>
            <person name="Fung C.S."/>
            <person name="Xiao X."/>
            <person name="Malainual N."/>
            <person name="Hou J."/>
            <person name="Wang L."/>
            <person name="Wang M."/>
            <person name="Yang K.Y."/>
            <person name="Cui Y."/>
            <person name="Leung E.L."/>
            <person name="Nong W."/>
            <person name="Shin S.K."/>
            <person name="Au S.W."/>
            <person name="Jeong K.Y."/>
            <person name="Chew F.T."/>
            <person name="Hui J.H."/>
            <person name="Leung T.F."/>
            <person name="Tungtrongchitr A."/>
            <person name="Zhong N."/>
            <person name="Liu Z."/>
            <person name="Tsui S.K."/>
        </authorList>
    </citation>
    <scope>NUCLEOTIDE SEQUENCE [LARGE SCALE GENOMIC DNA]</scope>
    <source>
        <strain evidence="2">Derp</strain>
    </source>
</reference>
<keyword evidence="3" id="KW-1185">Reference proteome</keyword>
<feature type="region of interest" description="Disordered" evidence="1">
    <location>
        <begin position="1"/>
        <end position="20"/>
    </location>
</feature>
<accession>A0ABQ8JFT3</accession>
<feature type="compositionally biased region" description="Low complexity" evidence="1">
    <location>
        <begin position="1"/>
        <end position="14"/>
    </location>
</feature>